<dbReference type="InterPro" id="IPR023213">
    <property type="entry name" value="CAT-like_dom_sf"/>
</dbReference>
<dbReference type="EnsemblMetazoa" id="CLYHEMT016716.1">
    <property type="protein sequence ID" value="CLYHEMP016716.1"/>
    <property type="gene ID" value="CLYHEMG016716"/>
</dbReference>
<evidence type="ECO:0008006" key="3">
    <source>
        <dbReference type="Google" id="ProtNLM"/>
    </source>
</evidence>
<dbReference type="GeneID" id="136803370"/>
<sequence length="509" mass="57715">MADNLEEIYIKPVAHRDNKRTLSATESVYHHSALLNPPQSFAIFVVILESSNPIPPDMVRKSLNEESKKHMLLRSRIRTNTDGYDEFQEIEDLDMETGHWIDLECQTNDNIQDWNVALRDNIKNKPFDFAEGPVWRALWIESNLTENTDDVDGTYSYTLVFISSHAILDGLSISDFAFAQFLPTLNNLLNGDELSIKSIDQSDSIQLTKSTTEIYSNLKAPQESYQQYPVPFLKEKALGVGISLISMLNLKPKPPPMRVFENKNNNGCTEFHQFEIDEETAFNFRRVCKENSLSFQAMLMLLIGNAMKECENHFPHFKANIHEIRYPVDVRRFNKALSTSPLPVAVHVQSVAQKIRPQPTENVAEFLKYAHEVSESVRSFKGPAPASDLIDSVVILQRNNFFQKGIQYAPQGILFSNIGNCDGFQKLQSTDIVKAKQCYATSLTHNTIFASAAALNKKMFCVLSYNSEWLNADFAKVVEKNMRSSMKTLVKGLSVMATKGRGILKVFDF</sequence>
<dbReference type="SUPFAM" id="SSF52777">
    <property type="entry name" value="CoA-dependent acyltransferases"/>
    <property type="match status" value="1"/>
</dbReference>
<protein>
    <recommendedName>
        <fullName evidence="3">Alcohol acetyltransferase</fullName>
    </recommendedName>
</protein>
<dbReference type="Gene3D" id="3.30.559.10">
    <property type="entry name" value="Chloramphenicol acetyltransferase-like domain"/>
    <property type="match status" value="1"/>
</dbReference>
<dbReference type="RefSeq" id="XP_066916196.1">
    <property type="nucleotide sequence ID" value="XM_067060095.1"/>
</dbReference>
<keyword evidence="2" id="KW-1185">Reference proteome</keyword>
<dbReference type="PANTHER" id="PTHR28037">
    <property type="entry name" value="ALCOHOL O-ACETYLTRANSFERASE 1-RELATED"/>
    <property type="match status" value="1"/>
</dbReference>
<dbReference type="PANTHER" id="PTHR28037:SF1">
    <property type="entry name" value="ALCOHOL O-ACETYLTRANSFERASE 1-RELATED"/>
    <property type="match status" value="1"/>
</dbReference>
<evidence type="ECO:0000313" key="1">
    <source>
        <dbReference type="EnsemblMetazoa" id="CLYHEMP016716.1"/>
    </source>
</evidence>
<name>A0A7M5X3R1_9CNID</name>
<accession>A0A7M5X3R1</accession>
<evidence type="ECO:0000313" key="2">
    <source>
        <dbReference type="Proteomes" id="UP000594262"/>
    </source>
</evidence>
<organism evidence="1 2">
    <name type="scientific">Clytia hemisphaerica</name>
    <dbReference type="NCBI Taxonomy" id="252671"/>
    <lineage>
        <taxon>Eukaryota</taxon>
        <taxon>Metazoa</taxon>
        <taxon>Cnidaria</taxon>
        <taxon>Hydrozoa</taxon>
        <taxon>Hydroidolina</taxon>
        <taxon>Leptothecata</taxon>
        <taxon>Obeliida</taxon>
        <taxon>Clytiidae</taxon>
        <taxon>Clytia</taxon>
    </lineage>
</organism>
<dbReference type="InterPro" id="IPR052058">
    <property type="entry name" value="Alcohol_O-acetyltransferase"/>
</dbReference>
<proteinExistence type="predicted"/>
<dbReference type="OrthoDB" id="6345137at2759"/>
<reference evidence="1" key="1">
    <citation type="submission" date="2021-01" db="UniProtKB">
        <authorList>
            <consortium name="EnsemblMetazoa"/>
        </authorList>
    </citation>
    <scope>IDENTIFICATION</scope>
</reference>
<dbReference type="Proteomes" id="UP000594262">
    <property type="component" value="Unplaced"/>
</dbReference>
<dbReference type="AlphaFoldDB" id="A0A7M5X3R1"/>